<dbReference type="GO" id="GO:0016810">
    <property type="term" value="F:hydrolase activity, acting on carbon-nitrogen (but not peptide) bonds"/>
    <property type="evidence" value="ECO:0007669"/>
    <property type="project" value="InterPro"/>
</dbReference>
<dbReference type="Gene3D" id="3.20.20.140">
    <property type="entry name" value="Metal-dependent hydrolases"/>
    <property type="match status" value="2"/>
</dbReference>
<dbReference type="AlphaFoldDB" id="A0A2Z6IB82"/>
<dbReference type="Proteomes" id="UP000271003">
    <property type="component" value="Chromosome"/>
</dbReference>
<gene>
    <name evidence="2" type="ORF">SUTMEG_16960</name>
</gene>
<sequence>MAKIWDRLIKGGFLVDPANGKYGRFDLAIEAGRIAAVAPKLEGEAREVTFTTAHVFPGLVDSHLHLGSIFGSPYGARMAAMAGVTTCLDMAGPFDDLLEHADRTGSGINVASIEGFSPGELFGTLSPSDAQMRDFIRKTLEKGSIGVKLMGGHWPLPLTTSRRMVELCNEAGAYVAWHAGSETAGSNILGMREAVEAVRGLKLHLAHINAYCRGRVRPVLDEVLEAEALLAENPGIWSESYVSPMNGTILTCDAKGDVIDHVTRTCLASFGLEPTRRGIVEAIRRGCLFVVRDTGLVSELTGGDEAVRIWEEAGTATAGSFPVNPALSRFYLAQAKRADGTFLVDALSTDGGCIPRNVTLATGLSLVKFGALTLNEFVLKASLNPARHLRLFDRGQLGVGAAADVTIVDLDRQRATETIVAGHTVMKDGVLLGSGTTFVTTAAGREHLEKLGFGVLETDFSGDEPERIRL</sequence>
<organism evidence="2 3">
    <name type="scientific">Sutterella megalosphaeroides</name>
    <dbReference type="NCBI Taxonomy" id="2494234"/>
    <lineage>
        <taxon>Bacteria</taxon>
        <taxon>Pseudomonadati</taxon>
        <taxon>Pseudomonadota</taxon>
        <taxon>Betaproteobacteria</taxon>
        <taxon>Burkholderiales</taxon>
        <taxon>Sutterellaceae</taxon>
        <taxon>Sutterella</taxon>
    </lineage>
</organism>
<dbReference type="InterPro" id="IPR011059">
    <property type="entry name" value="Metal-dep_hydrolase_composite"/>
</dbReference>
<reference evidence="2 3" key="1">
    <citation type="journal article" date="2018" name="Int. J. Syst. Evol. Microbiol.">
        <title>Mesosutterella multiformis gen. nov., sp. nov., a member of the family Sutterellaceae and Sutterella megalosphaeroides sp. nov., isolated from human faeces.</title>
        <authorList>
            <person name="Sakamoto M."/>
            <person name="Ikeyama N."/>
            <person name="Kunihiro T."/>
            <person name="Iino T."/>
            <person name="Yuki M."/>
            <person name="Ohkuma M."/>
        </authorList>
    </citation>
    <scope>NUCLEOTIDE SEQUENCE [LARGE SCALE GENOMIC DNA]</scope>
    <source>
        <strain evidence="2 3">6FBBBH3</strain>
    </source>
</reference>
<dbReference type="SUPFAM" id="SSF51338">
    <property type="entry name" value="Composite domain of metallo-dependent hydrolases"/>
    <property type="match status" value="1"/>
</dbReference>
<dbReference type="SUPFAM" id="SSF51556">
    <property type="entry name" value="Metallo-dependent hydrolases"/>
    <property type="match status" value="1"/>
</dbReference>
<feature type="domain" description="Amidohydrolase-related" evidence="1">
    <location>
        <begin position="55"/>
        <end position="185"/>
    </location>
</feature>
<dbReference type="PANTHER" id="PTHR43135:SF3">
    <property type="entry name" value="ALPHA-D-RIBOSE 1-METHYLPHOSPHONATE 5-TRIPHOSPHATE DIPHOSPHATASE"/>
    <property type="match status" value="1"/>
</dbReference>
<evidence type="ECO:0000313" key="3">
    <source>
        <dbReference type="Proteomes" id="UP000271003"/>
    </source>
</evidence>
<dbReference type="InterPro" id="IPR051781">
    <property type="entry name" value="Metallo-dep_Hydrolase"/>
</dbReference>
<dbReference type="PANTHER" id="PTHR43135">
    <property type="entry name" value="ALPHA-D-RIBOSE 1-METHYLPHOSPHONATE 5-TRIPHOSPHATE DIPHOSPHATASE"/>
    <property type="match status" value="1"/>
</dbReference>
<keyword evidence="3" id="KW-1185">Reference proteome</keyword>
<accession>A0A2Z6IB82</accession>
<dbReference type="EMBL" id="AP018786">
    <property type="protein sequence ID" value="BBF23805.1"/>
    <property type="molecule type" value="Genomic_DNA"/>
</dbReference>
<feature type="domain" description="Amidohydrolase-related" evidence="1">
    <location>
        <begin position="335"/>
        <end position="418"/>
    </location>
</feature>
<proteinExistence type="predicted"/>
<dbReference type="InterPro" id="IPR032466">
    <property type="entry name" value="Metal_Hydrolase"/>
</dbReference>
<evidence type="ECO:0000313" key="2">
    <source>
        <dbReference type="EMBL" id="BBF23805.1"/>
    </source>
</evidence>
<dbReference type="RefSeq" id="WP_232008773.1">
    <property type="nucleotide sequence ID" value="NZ_AP018786.1"/>
</dbReference>
<protein>
    <submittedName>
        <fullName evidence="2">D-glutamate deacylase</fullName>
    </submittedName>
</protein>
<name>A0A2Z6IB82_9BURK</name>
<dbReference type="KEGG" id="sutt:SUTMEG_16960"/>
<dbReference type="Pfam" id="PF01979">
    <property type="entry name" value="Amidohydro_1"/>
    <property type="match status" value="2"/>
</dbReference>
<dbReference type="InterPro" id="IPR006680">
    <property type="entry name" value="Amidohydro-rel"/>
</dbReference>
<dbReference type="Gene3D" id="2.30.40.10">
    <property type="entry name" value="Urease, subunit C, domain 1"/>
    <property type="match status" value="1"/>
</dbReference>
<evidence type="ECO:0000259" key="1">
    <source>
        <dbReference type="Pfam" id="PF01979"/>
    </source>
</evidence>